<gene>
    <name evidence="2" type="ORF">Fcan01_09471</name>
</gene>
<organism evidence="2 3">
    <name type="scientific">Folsomia candida</name>
    <name type="common">Springtail</name>
    <dbReference type="NCBI Taxonomy" id="158441"/>
    <lineage>
        <taxon>Eukaryota</taxon>
        <taxon>Metazoa</taxon>
        <taxon>Ecdysozoa</taxon>
        <taxon>Arthropoda</taxon>
        <taxon>Hexapoda</taxon>
        <taxon>Collembola</taxon>
        <taxon>Entomobryomorpha</taxon>
        <taxon>Isotomoidea</taxon>
        <taxon>Isotomidae</taxon>
        <taxon>Proisotominae</taxon>
        <taxon>Folsomia</taxon>
    </lineage>
</organism>
<proteinExistence type="predicted"/>
<name>A0A226EEZ5_FOLCA</name>
<evidence type="ECO:0000313" key="3">
    <source>
        <dbReference type="Proteomes" id="UP000198287"/>
    </source>
</evidence>
<evidence type="ECO:0000313" key="2">
    <source>
        <dbReference type="EMBL" id="OXA55647.1"/>
    </source>
</evidence>
<dbReference type="AlphaFoldDB" id="A0A226EEZ5"/>
<feature type="transmembrane region" description="Helical" evidence="1">
    <location>
        <begin position="89"/>
        <end position="108"/>
    </location>
</feature>
<keyword evidence="1" id="KW-0812">Transmembrane</keyword>
<feature type="transmembrane region" description="Helical" evidence="1">
    <location>
        <begin position="184"/>
        <end position="204"/>
    </location>
</feature>
<dbReference type="Proteomes" id="UP000198287">
    <property type="component" value="Unassembled WGS sequence"/>
</dbReference>
<sequence length="278" mass="31443">MSQQTINSLLLNHSSSVVEPSPSRKSVVFTIIPPNEETLSTHSITSIAHPLSSEEEENLPEFKQIFTYNPCYCECPLHESVDWIGAFQFFWGLANSIICLFTLVVNQFLTNYYSGSTLKLTDEQRHIIQTALACHCVECILAWLLIVGTSHRIRCLLIFWIHATMLTMIVQLVLVAVYRYVATIMGVVTHPLQIYFIYIVWVLAKEMKAFPGGPPIPCVRQVTGKHTSPTKPIPLLIPTCGWGYYPAYYAAVDQEFYSYKHPYCLHENVGDGDSFTNG</sequence>
<protein>
    <submittedName>
        <fullName evidence="2">Uncharacterized protein</fullName>
    </submittedName>
</protein>
<evidence type="ECO:0000256" key="1">
    <source>
        <dbReference type="SAM" id="Phobius"/>
    </source>
</evidence>
<feature type="transmembrane region" description="Helical" evidence="1">
    <location>
        <begin position="155"/>
        <end position="178"/>
    </location>
</feature>
<keyword evidence="1" id="KW-1133">Transmembrane helix</keyword>
<keyword evidence="1" id="KW-0472">Membrane</keyword>
<accession>A0A226EEZ5</accession>
<comment type="caution">
    <text evidence="2">The sequence shown here is derived from an EMBL/GenBank/DDBJ whole genome shotgun (WGS) entry which is preliminary data.</text>
</comment>
<feature type="transmembrane region" description="Helical" evidence="1">
    <location>
        <begin position="128"/>
        <end position="148"/>
    </location>
</feature>
<keyword evidence="3" id="KW-1185">Reference proteome</keyword>
<dbReference type="EMBL" id="LNIX01000004">
    <property type="protein sequence ID" value="OXA55647.1"/>
    <property type="molecule type" value="Genomic_DNA"/>
</dbReference>
<reference evidence="2 3" key="1">
    <citation type="submission" date="2015-12" db="EMBL/GenBank/DDBJ databases">
        <title>The genome of Folsomia candida.</title>
        <authorList>
            <person name="Faddeeva A."/>
            <person name="Derks M.F."/>
            <person name="Anvar Y."/>
            <person name="Smit S."/>
            <person name="Van Straalen N."/>
            <person name="Roelofs D."/>
        </authorList>
    </citation>
    <scope>NUCLEOTIDE SEQUENCE [LARGE SCALE GENOMIC DNA]</scope>
    <source>
        <strain evidence="2 3">VU population</strain>
        <tissue evidence="2">Whole body</tissue>
    </source>
</reference>